<accession>A0ABV6MCL0</accession>
<feature type="region of interest" description="Disordered" evidence="1">
    <location>
        <begin position="40"/>
        <end position="64"/>
    </location>
</feature>
<sequence>MTVLASHTSHARSLAMATVAAVLAPHAGLFVDLNVDPQAARRSAPQAPNPTLIANRSGGCGGYR</sequence>
<organism evidence="2 3">
    <name type="scientific">Phytohabitans kaempferiae</name>
    <dbReference type="NCBI Taxonomy" id="1620943"/>
    <lineage>
        <taxon>Bacteria</taxon>
        <taxon>Bacillati</taxon>
        <taxon>Actinomycetota</taxon>
        <taxon>Actinomycetes</taxon>
        <taxon>Micromonosporales</taxon>
        <taxon>Micromonosporaceae</taxon>
    </lineage>
</organism>
<evidence type="ECO:0000313" key="2">
    <source>
        <dbReference type="EMBL" id="MFC0532336.1"/>
    </source>
</evidence>
<dbReference type="RefSeq" id="WP_377258219.1">
    <property type="nucleotide sequence ID" value="NZ_JBHLUH010000069.1"/>
</dbReference>
<protein>
    <submittedName>
        <fullName evidence="2">Uncharacterized protein</fullName>
    </submittedName>
</protein>
<evidence type="ECO:0000256" key="1">
    <source>
        <dbReference type="SAM" id="MobiDB-lite"/>
    </source>
</evidence>
<evidence type="ECO:0000313" key="3">
    <source>
        <dbReference type="Proteomes" id="UP001589867"/>
    </source>
</evidence>
<dbReference type="Proteomes" id="UP001589867">
    <property type="component" value="Unassembled WGS sequence"/>
</dbReference>
<reference evidence="2 3" key="1">
    <citation type="submission" date="2024-09" db="EMBL/GenBank/DDBJ databases">
        <authorList>
            <person name="Sun Q."/>
            <person name="Mori K."/>
        </authorList>
    </citation>
    <scope>NUCLEOTIDE SEQUENCE [LARGE SCALE GENOMIC DNA]</scope>
    <source>
        <strain evidence="2 3">TBRC 3947</strain>
    </source>
</reference>
<name>A0ABV6MCL0_9ACTN</name>
<keyword evidence="3" id="KW-1185">Reference proteome</keyword>
<feature type="compositionally biased region" description="Low complexity" evidence="1">
    <location>
        <begin position="40"/>
        <end position="50"/>
    </location>
</feature>
<gene>
    <name evidence="2" type="ORF">ACFFIA_32280</name>
</gene>
<proteinExistence type="predicted"/>
<comment type="caution">
    <text evidence="2">The sequence shown here is derived from an EMBL/GenBank/DDBJ whole genome shotgun (WGS) entry which is preliminary data.</text>
</comment>
<dbReference type="EMBL" id="JBHLUH010000069">
    <property type="protein sequence ID" value="MFC0532336.1"/>
    <property type="molecule type" value="Genomic_DNA"/>
</dbReference>